<evidence type="ECO:0000256" key="1">
    <source>
        <dbReference type="SAM" id="MobiDB-lite"/>
    </source>
</evidence>
<evidence type="ECO:0000313" key="2">
    <source>
        <dbReference type="EMBL" id="KAG0710196.1"/>
    </source>
</evidence>
<sequence length="195" mass="20852">MGGLRTGTNLLDACLENLVPGERGSSTPRVRKHPGGCCHINCATGDCKDFPKDSLKGDTRSKRGKRELGTSRPISHSWKLANFFSLNDNNGAVLLPGFKRENYTSKHLITNKAGCSLLQSPGRISSSAMPHGEAASYPPAPQDPYNRGPQVSIPSLQSGSPGIASPKRLNISDCDCLWSGESFGSRAHEIAKSFS</sequence>
<accession>A0A8J4XM78</accession>
<organism evidence="2 3">
    <name type="scientific">Chionoecetes opilio</name>
    <name type="common">Atlantic snow crab</name>
    <name type="synonym">Cancer opilio</name>
    <dbReference type="NCBI Taxonomy" id="41210"/>
    <lineage>
        <taxon>Eukaryota</taxon>
        <taxon>Metazoa</taxon>
        <taxon>Ecdysozoa</taxon>
        <taxon>Arthropoda</taxon>
        <taxon>Crustacea</taxon>
        <taxon>Multicrustacea</taxon>
        <taxon>Malacostraca</taxon>
        <taxon>Eumalacostraca</taxon>
        <taxon>Eucarida</taxon>
        <taxon>Decapoda</taxon>
        <taxon>Pleocyemata</taxon>
        <taxon>Brachyura</taxon>
        <taxon>Eubrachyura</taxon>
        <taxon>Majoidea</taxon>
        <taxon>Majidae</taxon>
        <taxon>Chionoecetes</taxon>
    </lineage>
</organism>
<dbReference type="AlphaFoldDB" id="A0A8J4XM78"/>
<gene>
    <name evidence="2" type="ORF">GWK47_023287</name>
</gene>
<dbReference type="Proteomes" id="UP000770661">
    <property type="component" value="Unassembled WGS sequence"/>
</dbReference>
<name>A0A8J4XM78_CHIOP</name>
<comment type="caution">
    <text evidence="2">The sequence shown here is derived from an EMBL/GenBank/DDBJ whole genome shotgun (WGS) entry which is preliminary data.</text>
</comment>
<proteinExistence type="predicted"/>
<dbReference type="EMBL" id="JACEEZ010024442">
    <property type="protein sequence ID" value="KAG0710196.1"/>
    <property type="molecule type" value="Genomic_DNA"/>
</dbReference>
<keyword evidence="3" id="KW-1185">Reference proteome</keyword>
<feature type="region of interest" description="Disordered" evidence="1">
    <location>
        <begin position="126"/>
        <end position="167"/>
    </location>
</feature>
<protein>
    <submittedName>
        <fullName evidence="2">Uncharacterized protein</fullName>
    </submittedName>
</protein>
<evidence type="ECO:0000313" key="3">
    <source>
        <dbReference type="Proteomes" id="UP000770661"/>
    </source>
</evidence>
<reference evidence="2" key="1">
    <citation type="submission" date="2020-07" db="EMBL/GenBank/DDBJ databases">
        <title>The High-quality genome of the commercially important snow crab, Chionoecetes opilio.</title>
        <authorList>
            <person name="Jeong J.-H."/>
            <person name="Ryu S."/>
        </authorList>
    </citation>
    <scope>NUCLEOTIDE SEQUENCE</scope>
    <source>
        <strain evidence="2">MADBK_172401_WGS</strain>
        <tissue evidence="2">Digestive gland</tissue>
    </source>
</reference>